<evidence type="ECO:0008006" key="4">
    <source>
        <dbReference type="Google" id="ProtNLM"/>
    </source>
</evidence>
<accession>A0A1F5RY84</accession>
<evidence type="ECO:0000313" key="3">
    <source>
        <dbReference type="Proteomes" id="UP000177691"/>
    </source>
</evidence>
<reference evidence="2 3" key="1">
    <citation type="journal article" date="2016" name="Nat. Commun.">
        <title>Thousands of microbial genomes shed light on interconnected biogeochemical processes in an aquifer system.</title>
        <authorList>
            <person name="Anantharaman K."/>
            <person name="Brown C.T."/>
            <person name="Hug L.A."/>
            <person name="Sharon I."/>
            <person name="Castelle C.J."/>
            <person name="Probst A.J."/>
            <person name="Thomas B.C."/>
            <person name="Singh A."/>
            <person name="Wilkins M.J."/>
            <person name="Karaoz U."/>
            <person name="Brodie E.L."/>
            <person name="Williams K.H."/>
            <person name="Hubbard S.S."/>
            <person name="Banfield J.F."/>
        </authorList>
    </citation>
    <scope>NUCLEOTIDE SEQUENCE [LARGE SCALE GENOMIC DNA]</scope>
</reference>
<dbReference type="Proteomes" id="UP000177691">
    <property type="component" value="Unassembled WGS sequence"/>
</dbReference>
<protein>
    <recommendedName>
        <fullName evidence="4">SHOCT domain-containing protein</fullName>
    </recommendedName>
</protein>
<keyword evidence="1" id="KW-0472">Membrane</keyword>
<dbReference type="AlphaFoldDB" id="A0A1F5RY84"/>
<comment type="caution">
    <text evidence="2">The sequence shown here is derived from an EMBL/GenBank/DDBJ whole genome shotgun (WGS) entry which is preliminary data.</text>
</comment>
<keyword evidence="1" id="KW-0812">Transmembrane</keyword>
<feature type="transmembrane region" description="Helical" evidence="1">
    <location>
        <begin position="12"/>
        <end position="34"/>
    </location>
</feature>
<dbReference type="EMBL" id="MFFU01000018">
    <property type="protein sequence ID" value="OGF19387.1"/>
    <property type="molecule type" value="Genomic_DNA"/>
</dbReference>
<sequence length="73" mass="8265">MMGYFYGYPGGMGFGWLTMIIGWVLVILIIIWLAHLVSGRTDKNSALDIAQERYARGEITKKELAEIKKTLKS</sequence>
<keyword evidence="1" id="KW-1133">Transmembrane helix</keyword>
<evidence type="ECO:0000256" key="1">
    <source>
        <dbReference type="SAM" id="Phobius"/>
    </source>
</evidence>
<proteinExistence type="predicted"/>
<evidence type="ECO:0000313" key="2">
    <source>
        <dbReference type="EMBL" id="OGF19387.1"/>
    </source>
</evidence>
<name>A0A1F5RY84_9BACT</name>
<gene>
    <name evidence="2" type="ORF">A3D54_01100</name>
</gene>
<organism evidence="2 3">
    <name type="scientific">Candidatus Falkowbacteria bacterium RIFCSPHIGHO2_02_FULL_45_15</name>
    <dbReference type="NCBI Taxonomy" id="1797987"/>
    <lineage>
        <taxon>Bacteria</taxon>
        <taxon>Candidatus Falkowiibacteriota</taxon>
    </lineage>
</organism>